<feature type="transmembrane region" description="Helical" evidence="3">
    <location>
        <begin position="734"/>
        <end position="752"/>
    </location>
</feature>
<accession>A0A336K8F5</accession>
<proteinExistence type="inferred from homology"/>
<name>A0A336K8F5_CULSO</name>
<evidence type="ECO:0000256" key="2">
    <source>
        <dbReference type="SAM" id="MobiDB-lite"/>
    </source>
</evidence>
<evidence type="ECO:0000256" key="1">
    <source>
        <dbReference type="ARBA" id="ARBA00038101"/>
    </source>
</evidence>
<gene>
    <name evidence="4" type="primary">CSON002933</name>
</gene>
<keyword evidence="3" id="KW-0472">Membrane</keyword>
<reference evidence="4" key="1">
    <citation type="submission" date="2018-04" db="EMBL/GenBank/DDBJ databases">
        <authorList>
            <person name="Go L.Y."/>
            <person name="Mitchell J.A."/>
        </authorList>
    </citation>
    <scope>NUCLEOTIDE SEQUENCE</scope>
    <source>
        <tissue evidence="4">Whole organism</tissue>
    </source>
</reference>
<dbReference type="AlphaFoldDB" id="A0A336K8F5"/>
<evidence type="ECO:0000313" key="5">
    <source>
        <dbReference type="EMBL" id="SSX17706.1"/>
    </source>
</evidence>
<feature type="compositionally biased region" description="Basic and acidic residues" evidence="2">
    <location>
        <begin position="45"/>
        <end position="67"/>
    </location>
</feature>
<dbReference type="InterPro" id="IPR011990">
    <property type="entry name" value="TPR-like_helical_dom_sf"/>
</dbReference>
<keyword evidence="3" id="KW-0812">Transmembrane</keyword>
<dbReference type="EMBL" id="UFQT01000014">
    <property type="protein sequence ID" value="SSX17706.1"/>
    <property type="molecule type" value="Genomic_DNA"/>
</dbReference>
<dbReference type="GO" id="GO:0036503">
    <property type="term" value="P:ERAD pathway"/>
    <property type="evidence" value="ECO:0007669"/>
    <property type="project" value="TreeGrafter"/>
</dbReference>
<dbReference type="InterPro" id="IPR006597">
    <property type="entry name" value="Sel1-like"/>
</dbReference>
<evidence type="ECO:0000256" key="3">
    <source>
        <dbReference type="SAM" id="Phobius"/>
    </source>
</evidence>
<protein>
    <submittedName>
        <fullName evidence="4">CSON002933 protein</fullName>
    </submittedName>
</protein>
<feature type="region of interest" description="Disordered" evidence="2">
    <location>
        <begin position="33"/>
        <end position="84"/>
    </location>
</feature>
<dbReference type="PANTHER" id="PTHR11102:SF147">
    <property type="entry name" value="SEL1L ADAPTOR SUBUNIT OF ERAD E3 UBIQUITIN LIGASE"/>
    <property type="match status" value="1"/>
</dbReference>
<sequence>MKRKSLIFSKNTIILVFFIYLQFADNFILAEDPNTNELRPPIQTDKNKQSTDRLSHISGENTRKSNSFEDTSSQEEQNNSDDYSFTTNSAIKIVKAPDLNKESENGDEKFKEEAARQAKDLYDQLVKDNYDSNSFEETDLLDDHDTLQRELTPDELEAERLYQSAMAILNKTRGDKEIGHSVLADAARHGHVIARVKIAWAQLLGHHPIPLNIEAAKTTFTELAAKGLPDAHMGLGFMYASGIGQNVSQAKAILHYTFAALGDNTWAQMAMGYRYWGGIGVPNSCEQALEFYQRVAKKVASEVTFSGGTALNRIRLLDEVENSGSSSGILDNDLIDYYQLLADKGDVQAQVGLGQLHYQGGRGVPLDHQKALHYFQQAANAGNAIAMAFLGKMYLEGSEHIKADNDTAFKYFKRAADLGNPVGKYSKCYIFSIIFILLLIIGQSGLGVMYLQGKGVLKDTVKAFNFFTKAAEQGWVDGQLQLGNMYFTGTGVKRDFKQANKYFSLASQAGHVLAFYNLGQIHAAGLGTMRSCLTAVELFKSVAERGKWIERLMFAYQDYRSYRFEEAFMQYALMSELGYEVAQSNAAFLLDKGEINLFKSRKEDLIRALQYWGRAAAQGYSPAQVKLGDYHYYGLGTNIDYETAASHYRMASDQQHNAQAMFNLGYMHEQGLGMKQDIHLAKRCYDLAAETSDDAKVPVAMALLKLHLLFKLESLKDSPFQILLHLDENITSNWDLYLITILTLFLGMIIYFRRPTPPELNNQNNNNDDNDNEIVNPESQDAPSSNRLQQQHPNNNND</sequence>
<dbReference type="VEuPathDB" id="VectorBase:CSON002933"/>
<dbReference type="Gene3D" id="1.25.40.10">
    <property type="entry name" value="Tetratricopeptide repeat domain"/>
    <property type="match status" value="4"/>
</dbReference>
<feature type="transmembrane region" description="Helical" evidence="3">
    <location>
        <begin position="429"/>
        <end position="451"/>
    </location>
</feature>
<reference evidence="5" key="2">
    <citation type="submission" date="2018-07" db="EMBL/GenBank/DDBJ databases">
        <authorList>
            <person name="Quirk P.G."/>
            <person name="Krulwich T.A."/>
        </authorList>
    </citation>
    <scope>NUCLEOTIDE SEQUENCE</scope>
</reference>
<feature type="compositionally biased region" description="Polar residues" evidence="2">
    <location>
        <begin position="68"/>
        <end position="84"/>
    </location>
</feature>
<comment type="similarity">
    <text evidence="1">Belongs to the sel-1 family.</text>
</comment>
<dbReference type="SUPFAM" id="SSF81901">
    <property type="entry name" value="HCP-like"/>
    <property type="match status" value="4"/>
</dbReference>
<feature type="region of interest" description="Disordered" evidence="2">
    <location>
        <begin position="760"/>
        <end position="798"/>
    </location>
</feature>
<evidence type="ECO:0000313" key="4">
    <source>
        <dbReference type="EMBL" id="SSW97320.1"/>
    </source>
</evidence>
<dbReference type="OMA" id="LLGHWMD"/>
<feature type="compositionally biased region" description="Polar residues" evidence="2">
    <location>
        <begin position="777"/>
        <end position="798"/>
    </location>
</feature>
<dbReference type="Pfam" id="PF08238">
    <property type="entry name" value="Sel1"/>
    <property type="match status" value="10"/>
</dbReference>
<organism evidence="4">
    <name type="scientific">Culicoides sonorensis</name>
    <name type="common">Biting midge</name>
    <dbReference type="NCBI Taxonomy" id="179676"/>
    <lineage>
        <taxon>Eukaryota</taxon>
        <taxon>Metazoa</taxon>
        <taxon>Ecdysozoa</taxon>
        <taxon>Arthropoda</taxon>
        <taxon>Hexapoda</taxon>
        <taxon>Insecta</taxon>
        <taxon>Pterygota</taxon>
        <taxon>Neoptera</taxon>
        <taxon>Endopterygota</taxon>
        <taxon>Diptera</taxon>
        <taxon>Nematocera</taxon>
        <taxon>Chironomoidea</taxon>
        <taxon>Ceratopogonidae</taxon>
        <taxon>Ceratopogoninae</taxon>
        <taxon>Culicoides</taxon>
        <taxon>Monoculicoides</taxon>
    </lineage>
</organism>
<dbReference type="EMBL" id="UFQS01000014">
    <property type="protein sequence ID" value="SSW97320.1"/>
    <property type="molecule type" value="Genomic_DNA"/>
</dbReference>
<dbReference type="SMART" id="SM00671">
    <property type="entry name" value="SEL1"/>
    <property type="match status" value="10"/>
</dbReference>
<dbReference type="InterPro" id="IPR050767">
    <property type="entry name" value="Sel1_AlgK"/>
</dbReference>
<keyword evidence="3" id="KW-1133">Transmembrane helix</keyword>
<dbReference type="GO" id="GO:0005789">
    <property type="term" value="C:endoplasmic reticulum membrane"/>
    <property type="evidence" value="ECO:0007669"/>
    <property type="project" value="TreeGrafter"/>
</dbReference>
<dbReference type="PANTHER" id="PTHR11102">
    <property type="entry name" value="SEL-1-LIKE PROTEIN"/>
    <property type="match status" value="1"/>
</dbReference>